<protein>
    <submittedName>
        <fullName evidence="5">DNRLRE domain-containing protein</fullName>
    </submittedName>
</protein>
<dbReference type="Pfam" id="PF24517">
    <property type="entry name" value="CBM96"/>
    <property type="match status" value="1"/>
</dbReference>
<dbReference type="Pfam" id="PF17957">
    <property type="entry name" value="Big_7"/>
    <property type="match status" value="1"/>
</dbReference>
<evidence type="ECO:0000256" key="1">
    <source>
        <dbReference type="ARBA" id="ARBA00004613"/>
    </source>
</evidence>
<evidence type="ECO:0000256" key="3">
    <source>
        <dbReference type="ARBA" id="ARBA00022729"/>
    </source>
</evidence>
<evidence type="ECO:0000256" key="2">
    <source>
        <dbReference type="ARBA" id="ARBA00022525"/>
    </source>
</evidence>
<feature type="domain" description="Carbohydrate-binding module family 96" evidence="4">
    <location>
        <begin position="94"/>
        <end position="246"/>
    </location>
</feature>
<organism evidence="5 6">
    <name type="scientific">Candidatus Accumulibacter proximus</name>
    <dbReference type="NCBI Taxonomy" id="2954385"/>
    <lineage>
        <taxon>Bacteria</taxon>
        <taxon>Pseudomonadati</taxon>
        <taxon>Pseudomonadota</taxon>
        <taxon>Betaproteobacteria</taxon>
        <taxon>Candidatus Accumulibacter</taxon>
    </lineage>
</organism>
<sequence>MGAFISISAVAGDIDGSVSKVEFFAGNDKIGESLSPTSPYTIPWSASLVGPYRFTAVAHDNLGASASSMPVFVSVINTLPGGTLNLQDGINGYTGTSDTYLSTNHSTINFGFRTQLLSDSFRYTKLIRFSIFESDGGPVPDGATIQFARLSMYKLSSYDHTYRAHRMLVDWDEAEATWEQRLTGVAWSSPGGNNPTSDYFSTADGEASIGSSPGWLEIDVTASVQQMATGQPNYGWRLVPVTGNNNLKTVLHEGILHRSPPQAKTHDRLYLTLTTWRIWVISHILQFVVCAIPSQFSDCRSP</sequence>
<accession>A0A935PYP2</accession>
<dbReference type="InterPro" id="IPR013783">
    <property type="entry name" value="Ig-like_fold"/>
</dbReference>
<evidence type="ECO:0000259" key="4">
    <source>
        <dbReference type="Pfam" id="PF24517"/>
    </source>
</evidence>
<keyword evidence="3" id="KW-0732">Signal</keyword>
<keyword evidence="2" id="KW-0964">Secreted</keyword>
<evidence type="ECO:0000313" key="5">
    <source>
        <dbReference type="EMBL" id="MBK7673695.1"/>
    </source>
</evidence>
<dbReference type="InterPro" id="IPR055372">
    <property type="entry name" value="CBM96"/>
</dbReference>
<dbReference type="Proteomes" id="UP000697998">
    <property type="component" value="Unassembled WGS sequence"/>
</dbReference>
<dbReference type="AlphaFoldDB" id="A0A935PYP2"/>
<dbReference type="NCBIfam" id="NF033679">
    <property type="entry name" value="DNRLRE_dom"/>
    <property type="match status" value="1"/>
</dbReference>
<evidence type="ECO:0000313" key="6">
    <source>
        <dbReference type="Proteomes" id="UP000697998"/>
    </source>
</evidence>
<dbReference type="EMBL" id="JADJMH010000001">
    <property type="protein sequence ID" value="MBK7673695.1"/>
    <property type="molecule type" value="Genomic_DNA"/>
</dbReference>
<dbReference type="GO" id="GO:0005576">
    <property type="term" value="C:extracellular region"/>
    <property type="evidence" value="ECO:0007669"/>
    <property type="project" value="UniProtKB-SubCell"/>
</dbReference>
<reference evidence="5 6" key="1">
    <citation type="submission" date="2020-10" db="EMBL/GenBank/DDBJ databases">
        <title>Connecting structure to function with the recovery of over 1000 high-quality activated sludge metagenome-assembled genomes encoding full-length rRNA genes using long-read sequencing.</title>
        <authorList>
            <person name="Singleton C.M."/>
            <person name="Petriglieri F."/>
            <person name="Kristensen J.M."/>
            <person name="Kirkegaard R.H."/>
            <person name="Michaelsen T.Y."/>
            <person name="Andersen M.H."/>
            <person name="Karst S.M."/>
            <person name="Dueholm M.S."/>
            <person name="Nielsen P.H."/>
            <person name="Albertsen M."/>
        </authorList>
    </citation>
    <scope>NUCLEOTIDE SEQUENCE [LARGE SCALE GENOMIC DNA]</scope>
    <source>
        <strain evidence="5">EsbW_18-Q3-R4-48_BATAC.285</strain>
    </source>
</reference>
<name>A0A935PYP2_9PROT</name>
<dbReference type="Gene3D" id="2.60.40.10">
    <property type="entry name" value="Immunoglobulins"/>
    <property type="match status" value="1"/>
</dbReference>
<gene>
    <name evidence="5" type="ORF">IPJ27_02405</name>
</gene>
<comment type="caution">
    <text evidence="5">The sequence shown here is derived from an EMBL/GenBank/DDBJ whole genome shotgun (WGS) entry which is preliminary data.</text>
</comment>
<proteinExistence type="predicted"/>
<comment type="subcellular location">
    <subcellularLocation>
        <location evidence="1">Secreted</location>
    </subcellularLocation>
</comment>